<keyword evidence="3" id="KW-1185">Reference proteome</keyword>
<dbReference type="SUPFAM" id="SSF53098">
    <property type="entry name" value="Ribonuclease H-like"/>
    <property type="match status" value="1"/>
</dbReference>
<dbReference type="AlphaFoldDB" id="A0ABD1JQR0"/>
<evidence type="ECO:0008006" key="4">
    <source>
        <dbReference type="Google" id="ProtNLM"/>
    </source>
</evidence>
<proteinExistence type="predicted"/>
<dbReference type="InterPro" id="IPR012337">
    <property type="entry name" value="RNaseH-like_sf"/>
</dbReference>
<dbReference type="PANTHER" id="PTHR47501:SF7">
    <property type="entry name" value="TRANSPOSASE"/>
    <property type="match status" value="1"/>
</dbReference>
<evidence type="ECO:0000256" key="1">
    <source>
        <dbReference type="SAM" id="MobiDB-lite"/>
    </source>
</evidence>
<accession>A0ABD1JQR0</accession>
<protein>
    <recommendedName>
        <fullName evidence="4">Transposase</fullName>
    </recommendedName>
</protein>
<sequence>MYEWPEEFQFPLDSDAELDRFEVWLADPANDRQKQALFGLDENHNDIAEEETGEGDDDYDSSDEETDFLDVEAVMAEDDGLQYQLPKHHRCACHLLNLVSTVNVENANIAEAYKKLSRSAFAKSQALWNKTSRSTPAAELVEKHCKLQLVQPNKTRWNCLYLAVERIVRIIKDQGEGPMRAVCAELKVPMYSPADMAFLSEYATTMSPVAKAINILQGEKDVQMGWLLPTITTIITKLKKMKPSPSFCKPLVDEQATSEWFEQTFWWYDV</sequence>
<name>A0ABD1JQR0_9TELE</name>
<evidence type="ECO:0000313" key="2">
    <source>
        <dbReference type="EMBL" id="KAL2089218.1"/>
    </source>
</evidence>
<reference evidence="2 3" key="1">
    <citation type="submission" date="2024-09" db="EMBL/GenBank/DDBJ databases">
        <title>A chromosome-level genome assembly of Gray's grenadier anchovy, Coilia grayii.</title>
        <authorList>
            <person name="Fu Z."/>
        </authorList>
    </citation>
    <scope>NUCLEOTIDE SEQUENCE [LARGE SCALE GENOMIC DNA]</scope>
    <source>
        <strain evidence="2">G4</strain>
        <tissue evidence="2">Muscle</tissue>
    </source>
</reference>
<dbReference type="EMBL" id="JBHFQA010000013">
    <property type="protein sequence ID" value="KAL2089218.1"/>
    <property type="molecule type" value="Genomic_DNA"/>
</dbReference>
<comment type="caution">
    <text evidence="2">The sequence shown here is derived from an EMBL/GenBank/DDBJ whole genome shotgun (WGS) entry which is preliminary data.</text>
</comment>
<feature type="compositionally biased region" description="Acidic residues" evidence="1">
    <location>
        <begin position="48"/>
        <end position="63"/>
    </location>
</feature>
<gene>
    <name evidence="2" type="ORF">ACEWY4_016117</name>
</gene>
<dbReference type="PANTHER" id="PTHR47501">
    <property type="entry name" value="TRANSPOSASE-RELATED"/>
    <property type="match status" value="1"/>
</dbReference>
<feature type="region of interest" description="Disordered" evidence="1">
    <location>
        <begin position="37"/>
        <end position="63"/>
    </location>
</feature>
<evidence type="ECO:0000313" key="3">
    <source>
        <dbReference type="Proteomes" id="UP001591681"/>
    </source>
</evidence>
<organism evidence="2 3">
    <name type="scientific">Coilia grayii</name>
    <name type="common">Gray's grenadier anchovy</name>
    <dbReference type="NCBI Taxonomy" id="363190"/>
    <lineage>
        <taxon>Eukaryota</taxon>
        <taxon>Metazoa</taxon>
        <taxon>Chordata</taxon>
        <taxon>Craniata</taxon>
        <taxon>Vertebrata</taxon>
        <taxon>Euteleostomi</taxon>
        <taxon>Actinopterygii</taxon>
        <taxon>Neopterygii</taxon>
        <taxon>Teleostei</taxon>
        <taxon>Clupei</taxon>
        <taxon>Clupeiformes</taxon>
        <taxon>Clupeoidei</taxon>
        <taxon>Engraulidae</taxon>
        <taxon>Coilinae</taxon>
        <taxon>Coilia</taxon>
    </lineage>
</organism>
<dbReference type="Proteomes" id="UP001591681">
    <property type="component" value="Unassembled WGS sequence"/>
</dbReference>